<name>X1FLJ7_9ZZZZ</name>
<gene>
    <name evidence="1" type="ORF">S01H4_67299</name>
</gene>
<evidence type="ECO:0000313" key="1">
    <source>
        <dbReference type="EMBL" id="GAH21643.1"/>
    </source>
</evidence>
<proteinExistence type="predicted"/>
<dbReference type="EMBL" id="BART01042248">
    <property type="protein sequence ID" value="GAH21643.1"/>
    <property type="molecule type" value="Genomic_DNA"/>
</dbReference>
<accession>X1FLJ7</accession>
<reference evidence="1" key="1">
    <citation type="journal article" date="2014" name="Front. Microbiol.">
        <title>High frequency of phylogenetically diverse reductive dehalogenase-homologous genes in deep subseafloor sedimentary metagenomes.</title>
        <authorList>
            <person name="Kawai M."/>
            <person name="Futagami T."/>
            <person name="Toyoda A."/>
            <person name="Takaki Y."/>
            <person name="Nishi S."/>
            <person name="Hori S."/>
            <person name="Arai W."/>
            <person name="Tsubouchi T."/>
            <person name="Morono Y."/>
            <person name="Uchiyama I."/>
            <person name="Ito T."/>
            <person name="Fujiyama A."/>
            <person name="Inagaki F."/>
            <person name="Takami H."/>
        </authorList>
    </citation>
    <scope>NUCLEOTIDE SEQUENCE</scope>
    <source>
        <strain evidence="1">Expedition CK06-06</strain>
    </source>
</reference>
<protein>
    <submittedName>
        <fullName evidence="1">Uncharacterized protein</fullName>
    </submittedName>
</protein>
<feature type="non-terminal residue" evidence="1">
    <location>
        <position position="37"/>
    </location>
</feature>
<dbReference type="AlphaFoldDB" id="X1FLJ7"/>
<feature type="non-terminal residue" evidence="1">
    <location>
        <position position="1"/>
    </location>
</feature>
<sequence length="37" mass="4262">LLKMVPQGNKSMIYFTIDKAAQYDTVTFSDYTTVHYA</sequence>
<organism evidence="1">
    <name type="scientific">marine sediment metagenome</name>
    <dbReference type="NCBI Taxonomy" id="412755"/>
    <lineage>
        <taxon>unclassified sequences</taxon>
        <taxon>metagenomes</taxon>
        <taxon>ecological metagenomes</taxon>
    </lineage>
</organism>
<comment type="caution">
    <text evidence="1">The sequence shown here is derived from an EMBL/GenBank/DDBJ whole genome shotgun (WGS) entry which is preliminary data.</text>
</comment>